<keyword evidence="1" id="KW-1185">Reference proteome</keyword>
<sequence length="154" mass="18150">MATFQENDVLYKSIIARKLSKCSGSQIHRDLQPQFPNLTYKTVLAIIRSYSLLRNGQKISRKKSIKFNFLEMREIRNFIRDAYSINNELTAPALCKKIENELGYEVKLTMLKKLRRELGFICKSTKCANKEKRLQFCTRMLEIKVIINSKFKYL</sequence>
<evidence type="ECO:0000313" key="1">
    <source>
        <dbReference type="Proteomes" id="UP000095283"/>
    </source>
</evidence>
<dbReference type="Proteomes" id="UP000095283">
    <property type="component" value="Unplaced"/>
</dbReference>
<dbReference type="WBParaSite" id="Hba_01587">
    <property type="protein sequence ID" value="Hba_01587"/>
    <property type="gene ID" value="Hba_01587"/>
</dbReference>
<accession>A0A1I7WA73</accession>
<protein>
    <submittedName>
        <fullName evidence="2">HTH_33 domain-containing protein</fullName>
    </submittedName>
</protein>
<dbReference type="AlphaFoldDB" id="A0A1I7WA73"/>
<reference evidence="2" key="1">
    <citation type="submission" date="2016-11" db="UniProtKB">
        <authorList>
            <consortium name="WormBaseParasite"/>
        </authorList>
    </citation>
    <scope>IDENTIFICATION</scope>
</reference>
<organism evidence="1 2">
    <name type="scientific">Heterorhabditis bacteriophora</name>
    <name type="common">Entomopathogenic nematode worm</name>
    <dbReference type="NCBI Taxonomy" id="37862"/>
    <lineage>
        <taxon>Eukaryota</taxon>
        <taxon>Metazoa</taxon>
        <taxon>Ecdysozoa</taxon>
        <taxon>Nematoda</taxon>
        <taxon>Chromadorea</taxon>
        <taxon>Rhabditida</taxon>
        <taxon>Rhabditina</taxon>
        <taxon>Rhabditomorpha</taxon>
        <taxon>Strongyloidea</taxon>
        <taxon>Heterorhabditidae</taxon>
        <taxon>Heterorhabditis</taxon>
    </lineage>
</organism>
<name>A0A1I7WA73_HETBA</name>
<proteinExistence type="predicted"/>
<evidence type="ECO:0000313" key="2">
    <source>
        <dbReference type="WBParaSite" id="Hba_01587"/>
    </source>
</evidence>